<keyword evidence="3 4" id="KW-0648">Protein biosynthesis</keyword>
<dbReference type="OMA" id="NCPWILR"/>
<protein>
    <recommendedName>
        <fullName evidence="4 5">Eukaryotic translation initiation factor 3 subunit E</fullName>
        <shortName evidence="4">eIF3e</shortName>
    </recommendedName>
</protein>
<dbReference type="PIRSF" id="PIRSF016255">
    <property type="entry name" value="eIF3e_su6"/>
    <property type="match status" value="1"/>
</dbReference>
<dbReference type="Proteomes" id="UP000070444">
    <property type="component" value="Unassembled WGS sequence"/>
</dbReference>
<evidence type="ECO:0000313" key="8">
    <source>
        <dbReference type="Proteomes" id="UP000070444"/>
    </source>
</evidence>
<evidence type="ECO:0000259" key="6">
    <source>
        <dbReference type="PROSITE" id="PS50250"/>
    </source>
</evidence>
<dbReference type="SMART" id="SM00088">
    <property type="entry name" value="PINT"/>
    <property type="match status" value="1"/>
</dbReference>
<dbReference type="GO" id="GO:0001732">
    <property type="term" value="P:formation of cytoplasmic translation initiation complex"/>
    <property type="evidence" value="ECO:0007669"/>
    <property type="project" value="UniProtKB-UniRule"/>
</dbReference>
<keyword evidence="1 4" id="KW-0963">Cytoplasm</keyword>
<dbReference type="OrthoDB" id="417252at2759"/>
<evidence type="ECO:0000256" key="5">
    <source>
        <dbReference type="PIRNR" id="PIRNR016255"/>
    </source>
</evidence>
<proteinExistence type="inferred from homology"/>
<organism evidence="7 8">
    <name type="scientific">Conidiobolus coronatus (strain ATCC 28846 / CBS 209.66 / NRRL 28638)</name>
    <name type="common">Delacroixia coronata</name>
    <dbReference type="NCBI Taxonomy" id="796925"/>
    <lineage>
        <taxon>Eukaryota</taxon>
        <taxon>Fungi</taxon>
        <taxon>Fungi incertae sedis</taxon>
        <taxon>Zoopagomycota</taxon>
        <taxon>Entomophthoromycotina</taxon>
        <taxon>Entomophthoromycetes</taxon>
        <taxon>Entomophthorales</taxon>
        <taxon>Ancylistaceae</taxon>
        <taxon>Conidiobolus</taxon>
    </lineage>
</organism>
<name>A0A137NWV7_CONC2</name>
<evidence type="ECO:0000256" key="4">
    <source>
        <dbReference type="HAMAP-Rule" id="MF_03004"/>
    </source>
</evidence>
<accession>A0A137NWV7</accession>
<evidence type="ECO:0000313" key="7">
    <source>
        <dbReference type="EMBL" id="KXN67320.1"/>
    </source>
</evidence>
<sequence length="441" mass="51269">MSQYDLTQKMIPYLDRHLAYPLLKFLSIKEMYAQADLQQAIYELFSKTNMIDFTADLYKQINNTEDSTEKFAEQRTQVLSKLEELQTEAQKVMSVIEKPEVIQALKQDKLQNIQYLKENFGFDPESINILYQYGKFQFDCGNYGTAADMLYHFRVLSTDQNLILNAMWGKLASEILAGNFTAAYQDIMKLRELIDSTSYENQLHQLQQRTWLLHWTLFVFFNYPKGKDGLIDMFLHPQYINTIQTSCPWILRYVTAAVVTNRRRKNTIKDLVKAIQQEAYNYRDPMTDFLLALYVEFDFDGAQSKLKQCEELMSQDFFLISSLEKFVENARIFILEAFCRIHQRINIATLSERLNMTQEEGEKWIVNLMRDNRVDAKINFSDNTVVMNPVTTSVTSQLIDKTKEISIHSQFMVNGLDKREQALAAAKAISNQAQPPSTSSA</sequence>
<dbReference type="CDD" id="cd21378">
    <property type="entry name" value="eIF3E"/>
    <property type="match status" value="1"/>
</dbReference>
<dbReference type="InterPro" id="IPR036390">
    <property type="entry name" value="WH_DNA-bd_sf"/>
</dbReference>
<dbReference type="GO" id="GO:0071540">
    <property type="term" value="C:eukaryotic translation initiation factor 3 complex, eIF3e"/>
    <property type="evidence" value="ECO:0007669"/>
    <property type="project" value="UniProtKB-UniRule"/>
</dbReference>
<evidence type="ECO:0000256" key="3">
    <source>
        <dbReference type="ARBA" id="ARBA00022917"/>
    </source>
</evidence>
<dbReference type="EMBL" id="KQ964644">
    <property type="protein sequence ID" value="KXN67320.1"/>
    <property type="molecule type" value="Genomic_DNA"/>
</dbReference>
<dbReference type="STRING" id="796925.A0A137NWV7"/>
<dbReference type="SMART" id="SM01186">
    <property type="entry name" value="eIF3_N"/>
    <property type="match status" value="1"/>
</dbReference>
<keyword evidence="8" id="KW-1185">Reference proteome</keyword>
<dbReference type="GO" id="GO:0016282">
    <property type="term" value="C:eukaryotic 43S preinitiation complex"/>
    <property type="evidence" value="ECO:0007669"/>
    <property type="project" value="UniProtKB-UniRule"/>
</dbReference>
<keyword evidence="2 4" id="KW-0396">Initiation factor</keyword>
<comment type="subunit">
    <text evidence="4 5">Component of the eukaryotic translation initiation factor 3 (eIF-3) complex.</text>
</comment>
<evidence type="ECO:0000256" key="2">
    <source>
        <dbReference type="ARBA" id="ARBA00022540"/>
    </source>
</evidence>
<dbReference type="PROSITE" id="PS50250">
    <property type="entry name" value="PCI"/>
    <property type="match status" value="1"/>
</dbReference>
<evidence type="ECO:0000256" key="1">
    <source>
        <dbReference type="ARBA" id="ARBA00022490"/>
    </source>
</evidence>
<comment type="subcellular location">
    <subcellularLocation>
        <location evidence="4 5">Cytoplasm</location>
    </subcellularLocation>
</comment>
<comment type="function">
    <text evidence="4">Component of the eukaryotic translation initiation factor 3 (eIF-3) complex, which is involved in protein synthesis of a specialized repertoire of mRNAs and, together with other initiation factors, stimulates binding of mRNA and methionyl-tRNAi to the 40S ribosome. The eIF-3 complex specifically targets and initiates translation of a subset of mRNAs involved in cell proliferation.</text>
</comment>
<dbReference type="Pfam" id="PF01399">
    <property type="entry name" value="PCI"/>
    <property type="match status" value="1"/>
</dbReference>
<dbReference type="Pfam" id="PF09440">
    <property type="entry name" value="eIF3_N"/>
    <property type="match status" value="1"/>
</dbReference>
<feature type="domain" description="PCI" evidence="6">
    <location>
        <begin position="219"/>
        <end position="392"/>
    </location>
</feature>
<dbReference type="HAMAP" id="MF_03004">
    <property type="entry name" value="eIF3e"/>
    <property type="match status" value="1"/>
</dbReference>
<dbReference type="PANTHER" id="PTHR10317">
    <property type="entry name" value="EUKARYOTIC TRANSLATION INITIATION FACTOR 3 SUBUNIT E"/>
    <property type="match status" value="1"/>
</dbReference>
<dbReference type="GO" id="GO:0033290">
    <property type="term" value="C:eukaryotic 48S preinitiation complex"/>
    <property type="evidence" value="ECO:0007669"/>
    <property type="project" value="UniProtKB-UniRule"/>
</dbReference>
<dbReference type="AlphaFoldDB" id="A0A137NWV7"/>
<dbReference type="InterPro" id="IPR016650">
    <property type="entry name" value="eIF3e"/>
</dbReference>
<comment type="similarity">
    <text evidence="4 5">Belongs to the eIF-3 subunit E family.</text>
</comment>
<dbReference type="SUPFAM" id="SSF46785">
    <property type="entry name" value="Winged helix' DNA-binding domain"/>
    <property type="match status" value="1"/>
</dbReference>
<gene>
    <name evidence="4" type="primary">INT6</name>
    <name evidence="7" type="ORF">CONCODRAFT_61126</name>
</gene>
<dbReference type="InterPro" id="IPR000717">
    <property type="entry name" value="PCI_dom"/>
</dbReference>
<dbReference type="GO" id="GO:0003743">
    <property type="term" value="F:translation initiation factor activity"/>
    <property type="evidence" value="ECO:0007669"/>
    <property type="project" value="UniProtKB-UniRule"/>
</dbReference>
<dbReference type="InterPro" id="IPR019010">
    <property type="entry name" value="eIF3e_N"/>
</dbReference>
<reference evidence="7 8" key="1">
    <citation type="journal article" date="2015" name="Genome Biol. Evol.">
        <title>Phylogenomic analyses indicate that early fungi evolved digesting cell walls of algal ancestors of land plants.</title>
        <authorList>
            <person name="Chang Y."/>
            <person name="Wang S."/>
            <person name="Sekimoto S."/>
            <person name="Aerts A.L."/>
            <person name="Choi C."/>
            <person name="Clum A."/>
            <person name="LaButti K.M."/>
            <person name="Lindquist E.A."/>
            <person name="Yee Ngan C."/>
            <person name="Ohm R.A."/>
            <person name="Salamov A.A."/>
            <person name="Grigoriev I.V."/>
            <person name="Spatafora J.W."/>
            <person name="Berbee M.L."/>
        </authorList>
    </citation>
    <scope>NUCLEOTIDE SEQUENCE [LARGE SCALE GENOMIC DNA]</scope>
    <source>
        <strain evidence="7 8">NRRL 28638</strain>
    </source>
</reference>